<feature type="transmembrane region" description="Helical" evidence="1">
    <location>
        <begin position="21"/>
        <end position="41"/>
    </location>
</feature>
<dbReference type="Pfam" id="PF12679">
    <property type="entry name" value="ABC2_membrane_2"/>
    <property type="match status" value="1"/>
</dbReference>
<evidence type="ECO:0000313" key="2">
    <source>
        <dbReference type="EMBL" id="TFC10416.1"/>
    </source>
</evidence>
<comment type="caution">
    <text evidence="2">The sequence shown here is derived from an EMBL/GenBank/DDBJ whole genome shotgun (WGS) entry which is preliminary data.</text>
</comment>
<protein>
    <submittedName>
        <fullName evidence="2">ABC transporter permease</fullName>
    </submittedName>
</protein>
<keyword evidence="1" id="KW-0812">Transmembrane</keyword>
<reference evidence="2 3" key="1">
    <citation type="submission" date="2019-03" db="EMBL/GenBank/DDBJ databases">
        <title>Genomics of glacier-inhabiting Cryobacterium strains.</title>
        <authorList>
            <person name="Liu Q."/>
            <person name="Xin Y.-H."/>
        </authorList>
    </citation>
    <scope>NUCLEOTIDE SEQUENCE [LARGE SCALE GENOMIC DNA]</scope>
    <source>
        <strain evidence="2 3">MDT1-3</strain>
    </source>
</reference>
<accession>A0A4R8WKZ7</accession>
<dbReference type="EMBL" id="SOFP01000075">
    <property type="protein sequence ID" value="TFC10416.1"/>
    <property type="molecule type" value="Genomic_DNA"/>
</dbReference>
<name>A0A4R8WKZ7_9MICO</name>
<evidence type="ECO:0000313" key="3">
    <source>
        <dbReference type="Proteomes" id="UP000298412"/>
    </source>
</evidence>
<dbReference type="GO" id="GO:0005886">
    <property type="term" value="C:plasma membrane"/>
    <property type="evidence" value="ECO:0007669"/>
    <property type="project" value="UniProtKB-SubCell"/>
</dbReference>
<feature type="transmembrane region" description="Helical" evidence="1">
    <location>
        <begin position="267"/>
        <end position="286"/>
    </location>
</feature>
<feature type="transmembrane region" description="Helical" evidence="1">
    <location>
        <begin position="194"/>
        <end position="212"/>
    </location>
</feature>
<dbReference type="PANTHER" id="PTHR43471">
    <property type="entry name" value="ABC TRANSPORTER PERMEASE"/>
    <property type="match status" value="1"/>
</dbReference>
<gene>
    <name evidence="2" type="ORF">E3O19_15560</name>
</gene>
<keyword evidence="1" id="KW-0472">Membrane</keyword>
<keyword evidence="3" id="KW-1185">Reference proteome</keyword>
<dbReference type="GO" id="GO:0140359">
    <property type="term" value="F:ABC-type transporter activity"/>
    <property type="evidence" value="ECO:0007669"/>
    <property type="project" value="InterPro"/>
</dbReference>
<dbReference type="OrthoDB" id="4926999at2"/>
<dbReference type="AlphaFoldDB" id="A0A4R8WKZ7"/>
<feature type="transmembrane region" description="Helical" evidence="1">
    <location>
        <begin position="77"/>
        <end position="99"/>
    </location>
</feature>
<organism evidence="2 3">
    <name type="scientific">Cryobacterium algoritolerans</name>
    <dbReference type="NCBI Taxonomy" id="1259184"/>
    <lineage>
        <taxon>Bacteria</taxon>
        <taxon>Bacillati</taxon>
        <taxon>Actinomycetota</taxon>
        <taxon>Actinomycetes</taxon>
        <taxon>Micrococcales</taxon>
        <taxon>Microbacteriaceae</taxon>
        <taxon>Cryobacterium</taxon>
    </lineage>
</organism>
<evidence type="ECO:0000256" key="1">
    <source>
        <dbReference type="SAM" id="Phobius"/>
    </source>
</evidence>
<feature type="transmembrane region" description="Helical" evidence="1">
    <location>
        <begin position="162"/>
        <end position="182"/>
    </location>
</feature>
<sequence length="299" mass="31460">MNAFMVSARHEMLNARRTRTANLLLVVFIGMVIASSVIGWVTNQTVTSVYQKVVADGLSSAPNPFSGVSPLYYSRNAVIYVLLIGSLMAIVLGVQATLRDRKAATADLVLSRPVGSVARLLGQLAGLGVVLAVVIGVSMSISWVIISIINGAPLGWGDTGRLVAFSALSWILLATFALLGMLTGLRSRQETTALLVPFVIWSVVAFVLPQIGTAARPVSLLNPVPAVNPTGGYFDLVSALTGPLSVTEQFKRASGIILQDSTVTGDATPSVLILLSFLVVMSIVVVSTPRARMRSGLDG</sequence>
<dbReference type="Proteomes" id="UP000298412">
    <property type="component" value="Unassembled WGS sequence"/>
</dbReference>
<keyword evidence="1" id="KW-1133">Transmembrane helix</keyword>
<proteinExistence type="predicted"/>
<feature type="transmembrane region" description="Helical" evidence="1">
    <location>
        <begin position="120"/>
        <end position="150"/>
    </location>
</feature>